<evidence type="ECO:0000313" key="4">
    <source>
        <dbReference type="Proteomes" id="UP000178587"/>
    </source>
</evidence>
<organism evidence="3 4">
    <name type="scientific">Candidatus Kaiserbacteria bacterium RIFCSPLOWO2_01_FULL_50_24</name>
    <dbReference type="NCBI Taxonomy" id="1798507"/>
    <lineage>
        <taxon>Bacteria</taxon>
        <taxon>Candidatus Kaiseribacteriota</taxon>
    </lineage>
</organism>
<reference evidence="3 4" key="1">
    <citation type="journal article" date="2016" name="Nat. Commun.">
        <title>Thousands of microbial genomes shed light on interconnected biogeochemical processes in an aquifer system.</title>
        <authorList>
            <person name="Anantharaman K."/>
            <person name="Brown C.T."/>
            <person name="Hug L.A."/>
            <person name="Sharon I."/>
            <person name="Castelle C.J."/>
            <person name="Probst A.J."/>
            <person name="Thomas B.C."/>
            <person name="Singh A."/>
            <person name="Wilkins M.J."/>
            <person name="Karaoz U."/>
            <person name="Brodie E.L."/>
            <person name="Williams K.H."/>
            <person name="Hubbard S.S."/>
            <person name="Banfield J.F."/>
        </authorList>
    </citation>
    <scope>NUCLEOTIDE SEQUENCE [LARGE SCALE GENOMIC DNA]</scope>
</reference>
<keyword evidence="1" id="KW-0677">Repeat</keyword>
<dbReference type="NCBIfam" id="NF045728">
    <property type="entry name" value="glycosyl_F510_1955"/>
    <property type="match status" value="1"/>
</dbReference>
<dbReference type="Gene3D" id="2.130.10.10">
    <property type="entry name" value="YVTN repeat-like/Quinoprotein amine dehydrogenase"/>
    <property type="match status" value="2"/>
</dbReference>
<protein>
    <recommendedName>
        <fullName evidence="2">Sortilin N-terminal domain-containing protein</fullName>
    </recommendedName>
</protein>
<dbReference type="PANTHER" id="PTHR43739">
    <property type="entry name" value="XYLOGLUCANASE (EUROFUNG)"/>
    <property type="match status" value="1"/>
</dbReference>
<dbReference type="PANTHER" id="PTHR43739:SF5">
    <property type="entry name" value="EXO-ALPHA-SIALIDASE"/>
    <property type="match status" value="1"/>
</dbReference>
<dbReference type="STRING" id="1798507.A3A34_02665"/>
<dbReference type="SUPFAM" id="SSF110296">
    <property type="entry name" value="Oligoxyloglucan reducing end-specific cellobiohydrolase"/>
    <property type="match status" value="1"/>
</dbReference>
<dbReference type="Pfam" id="PF15902">
    <property type="entry name" value="Sortilin-Vps10"/>
    <property type="match status" value="1"/>
</dbReference>
<dbReference type="InterPro" id="IPR054817">
    <property type="entry name" value="Glycosyl_F510_1955-like"/>
</dbReference>
<sequence length="304" mass="32952">MKTKTLIITIAVIALPFAGAMWLSTNDGGSPNAGAKELISVQAISHGHGLAVDPNDASKLYIATHYGLFLLEDEQNLYQVGNTRDDYMGFSPHPTDSSVFFSSGHPARGGNIGFQKSEDGGFTWKKISNGLGGPVDFHAMAVSPADPNVIYGWYQGNLQTSKDSGATWEKYRTDFPVVHFAADTKGPQMLYASSPQGFFKSIDGGATWQQLFNGFVATSVVNPSDQSILSVSEKYGLARSVDGGTTWTAITERFNGETPLYISHYRQNPDIAYLLTEKNNVYKSTDGGDTWQKLSVLSGGKHDE</sequence>
<evidence type="ECO:0000256" key="1">
    <source>
        <dbReference type="ARBA" id="ARBA00022737"/>
    </source>
</evidence>
<evidence type="ECO:0000259" key="2">
    <source>
        <dbReference type="Pfam" id="PF15902"/>
    </source>
</evidence>
<gene>
    <name evidence="3" type="ORF">A3A34_02665</name>
</gene>
<dbReference type="Proteomes" id="UP000178587">
    <property type="component" value="Unassembled WGS sequence"/>
</dbReference>
<dbReference type="GO" id="GO:0010411">
    <property type="term" value="P:xyloglucan metabolic process"/>
    <property type="evidence" value="ECO:0007669"/>
    <property type="project" value="TreeGrafter"/>
</dbReference>
<dbReference type="InterPro" id="IPR031778">
    <property type="entry name" value="Sortilin_N"/>
</dbReference>
<dbReference type="CDD" id="cd15482">
    <property type="entry name" value="Sialidase_non-viral"/>
    <property type="match status" value="1"/>
</dbReference>
<proteinExistence type="predicted"/>
<evidence type="ECO:0000313" key="3">
    <source>
        <dbReference type="EMBL" id="OGG75023.1"/>
    </source>
</evidence>
<feature type="domain" description="Sortilin N-terminal" evidence="2">
    <location>
        <begin position="237"/>
        <end position="296"/>
    </location>
</feature>
<dbReference type="InterPro" id="IPR015943">
    <property type="entry name" value="WD40/YVTN_repeat-like_dom_sf"/>
</dbReference>
<dbReference type="AlphaFoldDB" id="A0A1F6EMZ5"/>
<comment type="caution">
    <text evidence="3">The sequence shown here is derived from an EMBL/GenBank/DDBJ whole genome shotgun (WGS) entry which is preliminary data.</text>
</comment>
<name>A0A1F6EMZ5_9BACT</name>
<dbReference type="EMBL" id="MFLU01000009">
    <property type="protein sequence ID" value="OGG75023.1"/>
    <property type="molecule type" value="Genomic_DNA"/>
</dbReference>
<dbReference type="InterPro" id="IPR052025">
    <property type="entry name" value="Xyloglucanase_GH74"/>
</dbReference>
<accession>A0A1F6EMZ5</accession>